<dbReference type="InterPro" id="IPR051320">
    <property type="entry name" value="Viral_Replic_Matur_Polypro"/>
</dbReference>
<dbReference type="PANTHER" id="PTHR33064">
    <property type="entry name" value="POL PROTEIN"/>
    <property type="match status" value="1"/>
</dbReference>
<dbReference type="EMBL" id="NEVH01014357">
    <property type="protein sequence ID" value="PNF27921.1"/>
    <property type="molecule type" value="Genomic_DNA"/>
</dbReference>
<dbReference type="InParanoid" id="A0A2J7QH58"/>
<reference evidence="1 2" key="1">
    <citation type="submission" date="2017-12" db="EMBL/GenBank/DDBJ databases">
        <title>Hemimetabolous genomes reveal molecular basis of termite eusociality.</title>
        <authorList>
            <person name="Harrison M.C."/>
            <person name="Jongepier E."/>
            <person name="Robertson H.M."/>
            <person name="Arning N."/>
            <person name="Bitard-Feildel T."/>
            <person name="Chao H."/>
            <person name="Childers C.P."/>
            <person name="Dinh H."/>
            <person name="Doddapaneni H."/>
            <person name="Dugan S."/>
            <person name="Gowin J."/>
            <person name="Greiner C."/>
            <person name="Han Y."/>
            <person name="Hu H."/>
            <person name="Hughes D.S.T."/>
            <person name="Huylmans A.-K."/>
            <person name="Kemena C."/>
            <person name="Kremer L.P.M."/>
            <person name="Lee S.L."/>
            <person name="Lopez-Ezquerra A."/>
            <person name="Mallet L."/>
            <person name="Monroy-Kuhn J.M."/>
            <person name="Moser A."/>
            <person name="Murali S.C."/>
            <person name="Muzny D.M."/>
            <person name="Otani S."/>
            <person name="Piulachs M.-D."/>
            <person name="Poelchau M."/>
            <person name="Qu J."/>
            <person name="Schaub F."/>
            <person name="Wada-Katsumata A."/>
            <person name="Worley K.C."/>
            <person name="Xie Q."/>
            <person name="Ylla G."/>
            <person name="Poulsen M."/>
            <person name="Gibbs R.A."/>
            <person name="Schal C."/>
            <person name="Richards S."/>
            <person name="Belles X."/>
            <person name="Korb J."/>
            <person name="Bornberg-Bauer E."/>
        </authorList>
    </citation>
    <scope>NUCLEOTIDE SEQUENCE [LARGE SCALE GENOMIC DNA]</scope>
    <source>
        <tissue evidence="1">Whole body</tissue>
    </source>
</reference>
<sequence length="176" mass="19748">MSWTGFKITREDLAQFITSVVNAAGILEYHVSESALVCHIVQNMHLSVRPRLTFESEPRSVEVLYALASRVAEARAVIQRMEGAECRVPGGKVSRDERDRCPISTVKGMVCQLDLIDDVPVRSRPYQCSPHSLQALREIVRELLNKGVVKKSFSQYASPAFLVPKSQGGYRMVVHY</sequence>
<comment type="caution">
    <text evidence="1">The sequence shown here is derived from an EMBL/GenBank/DDBJ whole genome shotgun (WGS) entry which is preliminary data.</text>
</comment>
<keyword evidence="2" id="KW-1185">Reference proteome</keyword>
<organism evidence="1 2">
    <name type="scientific">Cryptotermes secundus</name>
    <dbReference type="NCBI Taxonomy" id="105785"/>
    <lineage>
        <taxon>Eukaryota</taxon>
        <taxon>Metazoa</taxon>
        <taxon>Ecdysozoa</taxon>
        <taxon>Arthropoda</taxon>
        <taxon>Hexapoda</taxon>
        <taxon>Insecta</taxon>
        <taxon>Pterygota</taxon>
        <taxon>Neoptera</taxon>
        <taxon>Polyneoptera</taxon>
        <taxon>Dictyoptera</taxon>
        <taxon>Blattodea</taxon>
        <taxon>Blattoidea</taxon>
        <taxon>Termitoidae</taxon>
        <taxon>Kalotermitidae</taxon>
        <taxon>Cryptotermitinae</taxon>
        <taxon>Cryptotermes</taxon>
    </lineage>
</organism>
<dbReference type="InterPro" id="IPR043502">
    <property type="entry name" value="DNA/RNA_pol_sf"/>
</dbReference>
<dbReference type="AlphaFoldDB" id="A0A2J7QH58"/>
<gene>
    <name evidence="1" type="ORF">B7P43_G03397</name>
</gene>
<name>A0A2J7QH58_9NEOP</name>
<dbReference type="SUPFAM" id="SSF56672">
    <property type="entry name" value="DNA/RNA polymerases"/>
    <property type="match status" value="1"/>
</dbReference>
<protein>
    <recommendedName>
        <fullName evidence="3">Reverse transcriptase domain-containing protein</fullName>
    </recommendedName>
</protein>
<dbReference type="GO" id="GO:0071897">
    <property type="term" value="P:DNA biosynthetic process"/>
    <property type="evidence" value="ECO:0007669"/>
    <property type="project" value="UniProtKB-ARBA"/>
</dbReference>
<evidence type="ECO:0000313" key="2">
    <source>
        <dbReference type="Proteomes" id="UP000235965"/>
    </source>
</evidence>
<evidence type="ECO:0000313" key="1">
    <source>
        <dbReference type="EMBL" id="PNF27921.1"/>
    </source>
</evidence>
<proteinExistence type="predicted"/>
<dbReference type="PANTHER" id="PTHR33064:SF37">
    <property type="entry name" value="RIBONUCLEASE H"/>
    <property type="match status" value="1"/>
</dbReference>
<evidence type="ECO:0008006" key="3">
    <source>
        <dbReference type="Google" id="ProtNLM"/>
    </source>
</evidence>
<dbReference type="Proteomes" id="UP000235965">
    <property type="component" value="Unassembled WGS sequence"/>
</dbReference>
<dbReference type="Gene3D" id="3.10.10.10">
    <property type="entry name" value="HIV Type 1 Reverse Transcriptase, subunit A, domain 1"/>
    <property type="match status" value="1"/>
</dbReference>
<accession>A0A2J7QH58</accession>